<dbReference type="PANTHER" id="PTHR30244:SF34">
    <property type="entry name" value="DTDP-4-AMINO-4,6-DIDEOXYGALACTOSE TRANSAMINASE"/>
    <property type="match status" value="1"/>
</dbReference>
<dbReference type="CDD" id="cd00616">
    <property type="entry name" value="AHBA_syn"/>
    <property type="match status" value="1"/>
</dbReference>
<dbReference type="InterPro" id="IPR015422">
    <property type="entry name" value="PyrdxlP-dep_Trfase_small"/>
</dbReference>
<dbReference type="AlphaFoldDB" id="A0A1I4CGG0"/>
<dbReference type="InterPro" id="IPR000653">
    <property type="entry name" value="DegT/StrS_aminotransferase"/>
</dbReference>
<sequence length="371" mass="41187">MMIKLTHPYISSDEILAVTEVMQTGMLVQGAKVQQFEQNLAAFMQANLVSVVSSGTAALHLALVALELGKGDAIIAPAFTFPATVNVIELVGAKPILVDVSSDNYNMDPRQLEEVIRTWTGPEKLKAIMVVHEFGAPADMVEIVNIAKKHGLYVIEDAACALGTISNGQHVGCIGDIGCFSWHPRKSITTGEGGAIVVKDSHLYQKINILRNHGIQKLEDGSVDFVAPGFNYRLTEFQAVMGDLQLRRFQNNIEKRKHLVEIYAKELSLVQHIVLPKMIDGHSWQTFMIVLNDQYDRGKVIKSLAEKGIESNLGAQAIHMMTYFKEKYGYDKDQFPNARLLYEKGLALPLHPLLTEDEITFISLSLREVLT</sequence>
<dbReference type="PIRSF" id="PIRSF000390">
    <property type="entry name" value="PLP_StrS"/>
    <property type="match status" value="1"/>
</dbReference>
<dbReference type="SUPFAM" id="SSF53383">
    <property type="entry name" value="PLP-dependent transferases"/>
    <property type="match status" value="1"/>
</dbReference>
<keyword evidence="5" id="KW-1185">Reference proteome</keyword>
<reference evidence="5" key="1">
    <citation type="submission" date="2016-10" db="EMBL/GenBank/DDBJ databases">
        <authorList>
            <person name="Varghese N."/>
            <person name="Submissions S."/>
        </authorList>
    </citation>
    <scope>NUCLEOTIDE SEQUENCE [LARGE SCALE GENOMIC DNA]</scope>
    <source>
        <strain evidence="5">OK042</strain>
    </source>
</reference>
<proteinExistence type="inferred from homology"/>
<dbReference type="InterPro" id="IPR015424">
    <property type="entry name" value="PyrdxlP-dep_Trfase"/>
</dbReference>
<comment type="similarity">
    <text evidence="3">Belongs to the DegT/DnrJ/EryC1 family.</text>
</comment>
<dbReference type="GO" id="GO:0030170">
    <property type="term" value="F:pyridoxal phosphate binding"/>
    <property type="evidence" value="ECO:0007669"/>
    <property type="project" value="TreeGrafter"/>
</dbReference>
<dbReference type="GO" id="GO:0000271">
    <property type="term" value="P:polysaccharide biosynthetic process"/>
    <property type="evidence" value="ECO:0007669"/>
    <property type="project" value="TreeGrafter"/>
</dbReference>
<protein>
    <submittedName>
        <fullName evidence="4">dTDP-4-amino-4,6-dideoxygalactose transaminase</fullName>
    </submittedName>
</protein>
<feature type="modified residue" description="N6-(pyridoxal phosphate)lysine" evidence="2">
    <location>
        <position position="186"/>
    </location>
</feature>
<keyword evidence="2 3" id="KW-0663">Pyridoxal phosphate</keyword>
<dbReference type="InterPro" id="IPR015421">
    <property type="entry name" value="PyrdxlP-dep_Trfase_major"/>
</dbReference>
<dbReference type="GO" id="GO:0008483">
    <property type="term" value="F:transaminase activity"/>
    <property type="evidence" value="ECO:0007669"/>
    <property type="project" value="TreeGrafter"/>
</dbReference>
<evidence type="ECO:0000256" key="3">
    <source>
        <dbReference type="RuleBase" id="RU004508"/>
    </source>
</evidence>
<organism evidence="4 5">
    <name type="scientific">Brevibacillus centrosporus</name>
    <dbReference type="NCBI Taxonomy" id="54910"/>
    <lineage>
        <taxon>Bacteria</taxon>
        <taxon>Bacillati</taxon>
        <taxon>Bacillota</taxon>
        <taxon>Bacilli</taxon>
        <taxon>Bacillales</taxon>
        <taxon>Paenibacillaceae</taxon>
        <taxon>Brevibacillus</taxon>
    </lineage>
</organism>
<dbReference type="EMBL" id="FORT01000020">
    <property type="protein sequence ID" value="SFK79680.1"/>
    <property type="molecule type" value="Genomic_DNA"/>
</dbReference>
<gene>
    <name evidence="4" type="ORF">SAMN05518846_12042</name>
</gene>
<evidence type="ECO:0000256" key="1">
    <source>
        <dbReference type="PIRSR" id="PIRSR000390-1"/>
    </source>
</evidence>
<evidence type="ECO:0000256" key="2">
    <source>
        <dbReference type="PIRSR" id="PIRSR000390-2"/>
    </source>
</evidence>
<dbReference type="Proteomes" id="UP000198915">
    <property type="component" value="Unassembled WGS sequence"/>
</dbReference>
<dbReference type="Gene3D" id="3.40.640.10">
    <property type="entry name" value="Type I PLP-dependent aspartate aminotransferase-like (Major domain)"/>
    <property type="match status" value="1"/>
</dbReference>
<evidence type="ECO:0000313" key="5">
    <source>
        <dbReference type="Proteomes" id="UP000198915"/>
    </source>
</evidence>
<dbReference type="STRING" id="1884381.SAMN05518846_12042"/>
<dbReference type="Gene3D" id="3.90.1150.10">
    <property type="entry name" value="Aspartate Aminotransferase, domain 1"/>
    <property type="match status" value="1"/>
</dbReference>
<dbReference type="Pfam" id="PF01041">
    <property type="entry name" value="DegT_DnrJ_EryC1"/>
    <property type="match status" value="1"/>
</dbReference>
<name>A0A1I4CGG0_9BACL</name>
<evidence type="ECO:0000313" key="4">
    <source>
        <dbReference type="EMBL" id="SFK79680.1"/>
    </source>
</evidence>
<feature type="active site" description="Proton acceptor" evidence="1">
    <location>
        <position position="186"/>
    </location>
</feature>
<accession>A0A1I4CGG0</accession>
<dbReference type="PANTHER" id="PTHR30244">
    <property type="entry name" value="TRANSAMINASE"/>
    <property type="match status" value="1"/>
</dbReference>